<evidence type="ECO:0000313" key="1">
    <source>
        <dbReference type="EMBL" id="MDC3985042.1"/>
    </source>
</evidence>
<dbReference type="AlphaFoldDB" id="A0A9X4AW63"/>
<proteinExistence type="predicted"/>
<evidence type="ECO:0000313" key="2">
    <source>
        <dbReference type="Proteomes" id="UP001151081"/>
    </source>
</evidence>
<keyword evidence="2" id="KW-1185">Reference proteome</keyword>
<dbReference type="EMBL" id="JAGTJJ010000025">
    <property type="protein sequence ID" value="MDC3985042.1"/>
    <property type="molecule type" value="Genomic_DNA"/>
</dbReference>
<dbReference type="RefSeq" id="WP_272422741.1">
    <property type="nucleotide sequence ID" value="NZ_JAGTJJ010000025.1"/>
</dbReference>
<organism evidence="1 2">
    <name type="scientific">Polyangium jinanense</name>
    <dbReference type="NCBI Taxonomy" id="2829994"/>
    <lineage>
        <taxon>Bacteria</taxon>
        <taxon>Pseudomonadati</taxon>
        <taxon>Myxococcota</taxon>
        <taxon>Polyangia</taxon>
        <taxon>Polyangiales</taxon>
        <taxon>Polyangiaceae</taxon>
        <taxon>Polyangium</taxon>
    </lineage>
</organism>
<comment type="caution">
    <text evidence="1">The sequence shown here is derived from an EMBL/GenBank/DDBJ whole genome shotgun (WGS) entry which is preliminary data.</text>
</comment>
<gene>
    <name evidence="1" type="ORF">KEG57_31470</name>
</gene>
<dbReference type="Proteomes" id="UP001151081">
    <property type="component" value="Unassembled WGS sequence"/>
</dbReference>
<sequence>MHFRCYRMRVICEECGSSCSVDQPALGVRCVACGSDQRLPVDYLREHVFGLTLKQVLPLAPGEERPLLMFGAGTQFFGMLSLRSPTCNACATPTDLSQLPLGSTGQAPCRGCGAMMATYPAPAWLRSLGPHAEQVFIPLVAETPRSLRPITLGCPECGAKLKVGPGDRRILTCGYCDTDVFLPEEVWRTFHPVRRRASFFVWFEE</sequence>
<evidence type="ECO:0008006" key="3">
    <source>
        <dbReference type="Google" id="ProtNLM"/>
    </source>
</evidence>
<reference evidence="1 2" key="1">
    <citation type="submission" date="2021-04" db="EMBL/GenBank/DDBJ databases">
        <title>Genome analysis of Polyangium sp.</title>
        <authorList>
            <person name="Li Y."/>
            <person name="Wang J."/>
        </authorList>
    </citation>
    <scope>NUCLEOTIDE SEQUENCE [LARGE SCALE GENOMIC DNA]</scope>
    <source>
        <strain evidence="1 2">SDU14</strain>
    </source>
</reference>
<name>A0A9X4AW63_9BACT</name>
<accession>A0A9X4AW63</accession>
<protein>
    <recommendedName>
        <fullName evidence="3">Double zinc ribbon</fullName>
    </recommendedName>
</protein>